<dbReference type="RefSeq" id="WP_157301595.1">
    <property type="nucleotide sequence ID" value="NZ_BAAAZB010000004.1"/>
</dbReference>
<evidence type="ECO:0000313" key="2">
    <source>
        <dbReference type="Proteomes" id="UP000468388"/>
    </source>
</evidence>
<accession>A0A6N8JCG7</accession>
<comment type="caution">
    <text evidence="1">The sequence shown here is derived from an EMBL/GenBank/DDBJ whole genome shotgun (WGS) entry which is preliminary data.</text>
</comment>
<sequence length="140" mass="16123">MKTITLYRPVGIQELALIIDAGWKKFPPRLDWQPIFYPVLNQKYAEEIAFQWNTADEFSGFCGIVTAFELNEEHYSKYTVQNVGGVIHEELWVPAEELELFNNNIAGIISVKKVFFGSNFVLPEHEVLAQELLKFKEDAV</sequence>
<proteinExistence type="predicted"/>
<dbReference type="EMBL" id="WRXO01000006">
    <property type="protein sequence ID" value="MVT42985.1"/>
    <property type="molecule type" value="Genomic_DNA"/>
</dbReference>
<protein>
    <submittedName>
        <fullName evidence="1">ADP-ribosylation/crystallin J1</fullName>
    </submittedName>
</protein>
<name>A0A6N8JCG7_9BACT</name>
<dbReference type="OrthoDB" id="883590at2"/>
<keyword evidence="2" id="KW-1185">Reference proteome</keyword>
<dbReference type="Proteomes" id="UP000468388">
    <property type="component" value="Unassembled WGS sequence"/>
</dbReference>
<evidence type="ECO:0000313" key="1">
    <source>
        <dbReference type="EMBL" id="MVT42985.1"/>
    </source>
</evidence>
<organism evidence="1 2">
    <name type="scientific">Chitinophaga oryziterrae</name>
    <dbReference type="NCBI Taxonomy" id="1031224"/>
    <lineage>
        <taxon>Bacteria</taxon>
        <taxon>Pseudomonadati</taxon>
        <taxon>Bacteroidota</taxon>
        <taxon>Chitinophagia</taxon>
        <taxon>Chitinophagales</taxon>
        <taxon>Chitinophagaceae</taxon>
        <taxon>Chitinophaga</taxon>
    </lineage>
</organism>
<dbReference type="AlphaFoldDB" id="A0A6N8JCG7"/>
<gene>
    <name evidence="1" type="ORF">GO495_20480</name>
</gene>
<reference evidence="1 2" key="1">
    <citation type="submission" date="2019-12" db="EMBL/GenBank/DDBJ databases">
        <title>The draft genomic sequence of strain Chitinophaga oryziterrae JCM 16595.</title>
        <authorList>
            <person name="Zhang X."/>
        </authorList>
    </citation>
    <scope>NUCLEOTIDE SEQUENCE [LARGE SCALE GENOMIC DNA]</scope>
    <source>
        <strain evidence="1 2">JCM 16595</strain>
    </source>
</reference>